<name>A0A7W9G4Q5_9ACTN</name>
<evidence type="ECO:0000313" key="1">
    <source>
        <dbReference type="EMBL" id="MBB5777195.1"/>
    </source>
</evidence>
<gene>
    <name evidence="1" type="ORF">HD596_003951</name>
</gene>
<proteinExistence type="predicted"/>
<organism evidence="1 2">
    <name type="scientific">Nonomuraea jabiensis</name>
    <dbReference type="NCBI Taxonomy" id="882448"/>
    <lineage>
        <taxon>Bacteria</taxon>
        <taxon>Bacillati</taxon>
        <taxon>Actinomycetota</taxon>
        <taxon>Actinomycetes</taxon>
        <taxon>Streptosporangiales</taxon>
        <taxon>Streptosporangiaceae</taxon>
        <taxon>Nonomuraea</taxon>
    </lineage>
</organism>
<accession>A0A7W9G4Q5</accession>
<dbReference type="EMBL" id="JACHMB010000001">
    <property type="protein sequence ID" value="MBB5777195.1"/>
    <property type="molecule type" value="Genomic_DNA"/>
</dbReference>
<dbReference type="Proteomes" id="UP000579153">
    <property type="component" value="Unassembled WGS sequence"/>
</dbReference>
<keyword evidence="2" id="KW-1185">Reference proteome</keyword>
<dbReference type="AlphaFoldDB" id="A0A7W9G4Q5"/>
<evidence type="ECO:0000313" key="2">
    <source>
        <dbReference type="Proteomes" id="UP000579153"/>
    </source>
</evidence>
<comment type="caution">
    <text evidence="1">The sequence shown here is derived from an EMBL/GenBank/DDBJ whole genome shotgun (WGS) entry which is preliminary data.</text>
</comment>
<protein>
    <submittedName>
        <fullName evidence="1">Uncharacterized protein</fullName>
    </submittedName>
</protein>
<dbReference type="RefSeq" id="WP_185070789.1">
    <property type="nucleotide sequence ID" value="NZ_JACHMB010000001.1"/>
</dbReference>
<reference evidence="1 2" key="1">
    <citation type="submission" date="2020-08" db="EMBL/GenBank/DDBJ databases">
        <title>Sequencing the genomes of 1000 actinobacteria strains.</title>
        <authorList>
            <person name="Klenk H.-P."/>
        </authorList>
    </citation>
    <scope>NUCLEOTIDE SEQUENCE [LARGE SCALE GENOMIC DNA]</scope>
    <source>
        <strain evidence="1 2">DSM 45507</strain>
    </source>
</reference>
<sequence length="57" mass="6384">MALSLVLGVTDCRAALSEDVPLVVEVEQWWGRTTAEVRSEERWHTLSVESACRLNPS</sequence>